<keyword evidence="2" id="KW-0812">Transmembrane</keyword>
<accession>A0A6I6IME9</accession>
<sequence length="270" mass="29914">MRLTCPNCEAQYEVPDEVIPETGRDVQCSNCGDTWFQHHPDHMPEDAEPSETTESWDVSPPPEPEPEPEPEAEPEPETAPEEESAPPPPSRRELDAEVRDVLREEADRERAAREQESGGLETQPDLGLDSHEDEIEKRNREAQARMARLRGEPEDETPERPDLDPGTRRNLLPDIDEINSSLSSDREESSVQPVDHTEVEPTVPTSKSGFRRGFNTVLLLAVIGLLLYMFAPQLARSVPALEGALSSYVALVDHGRAWLDGLVSGLMGGG</sequence>
<keyword evidence="2" id="KW-0472">Membrane</keyword>
<feature type="compositionally biased region" description="Basic and acidic residues" evidence="1">
    <location>
        <begin position="158"/>
        <end position="167"/>
    </location>
</feature>
<dbReference type="EMBL" id="CP034348">
    <property type="protein sequence ID" value="QGX97264.1"/>
    <property type="molecule type" value="Genomic_DNA"/>
</dbReference>
<dbReference type="KEGG" id="rom:EI983_02820"/>
<keyword evidence="5" id="KW-1185">Reference proteome</keyword>
<feature type="domain" description="Zinc finger/thioredoxin putative" evidence="3">
    <location>
        <begin position="1"/>
        <end position="36"/>
    </location>
</feature>
<name>A0A6I6IME9_9RHOB</name>
<organism evidence="4 5">
    <name type="scientific">Roseovarius faecimaris</name>
    <dbReference type="NCBI Taxonomy" id="2494550"/>
    <lineage>
        <taxon>Bacteria</taxon>
        <taxon>Pseudomonadati</taxon>
        <taxon>Pseudomonadota</taxon>
        <taxon>Alphaproteobacteria</taxon>
        <taxon>Rhodobacterales</taxon>
        <taxon>Roseobacteraceae</taxon>
        <taxon>Roseovarius</taxon>
    </lineage>
</organism>
<evidence type="ECO:0000313" key="4">
    <source>
        <dbReference type="EMBL" id="QGX97264.1"/>
    </source>
</evidence>
<feature type="compositionally biased region" description="Basic and acidic residues" evidence="1">
    <location>
        <begin position="90"/>
        <end position="116"/>
    </location>
</feature>
<gene>
    <name evidence="4" type="ORF">EI983_02820</name>
</gene>
<reference evidence="5" key="1">
    <citation type="submission" date="2018-12" db="EMBL/GenBank/DDBJ databases">
        <title>Complete genome sequence of Roseovarius sp. MME-070.</title>
        <authorList>
            <person name="Nam Y.-D."/>
            <person name="Kang J."/>
            <person name="Chung W.-H."/>
            <person name="Park Y.S."/>
        </authorList>
    </citation>
    <scope>NUCLEOTIDE SEQUENCE [LARGE SCALE GENOMIC DNA]</scope>
    <source>
        <strain evidence="5">MME-070</strain>
    </source>
</reference>
<keyword evidence="2" id="KW-1133">Transmembrane helix</keyword>
<dbReference type="Proteomes" id="UP000428330">
    <property type="component" value="Chromosome"/>
</dbReference>
<dbReference type="OrthoDB" id="7159357at2"/>
<dbReference type="InterPro" id="IPR011723">
    <property type="entry name" value="Znf/thioredoxin_put"/>
</dbReference>
<evidence type="ECO:0000259" key="3">
    <source>
        <dbReference type="Pfam" id="PF13717"/>
    </source>
</evidence>
<protein>
    <recommendedName>
        <fullName evidence="3">Zinc finger/thioredoxin putative domain-containing protein</fullName>
    </recommendedName>
</protein>
<dbReference type="Pfam" id="PF13717">
    <property type="entry name" value="Zn_ribbon_4"/>
    <property type="match status" value="1"/>
</dbReference>
<feature type="compositionally biased region" description="Basic and acidic residues" evidence="1">
    <location>
        <begin position="36"/>
        <end position="45"/>
    </location>
</feature>
<feature type="transmembrane region" description="Helical" evidence="2">
    <location>
        <begin position="213"/>
        <end position="231"/>
    </location>
</feature>
<dbReference type="AlphaFoldDB" id="A0A6I6IME9"/>
<dbReference type="NCBIfam" id="TIGR02098">
    <property type="entry name" value="MJ0042_CXXC"/>
    <property type="match status" value="1"/>
</dbReference>
<dbReference type="RefSeq" id="WP_157705785.1">
    <property type="nucleotide sequence ID" value="NZ_CP034348.1"/>
</dbReference>
<evidence type="ECO:0000256" key="2">
    <source>
        <dbReference type="SAM" id="Phobius"/>
    </source>
</evidence>
<evidence type="ECO:0000256" key="1">
    <source>
        <dbReference type="SAM" id="MobiDB-lite"/>
    </source>
</evidence>
<feature type="region of interest" description="Disordered" evidence="1">
    <location>
        <begin position="23"/>
        <end position="206"/>
    </location>
</feature>
<feature type="compositionally biased region" description="Basic and acidic residues" evidence="1">
    <location>
        <begin position="128"/>
        <end position="143"/>
    </location>
</feature>
<evidence type="ECO:0000313" key="5">
    <source>
        <dbReference type="Proteomes" id="UP000428330"/>
    </source>
</evidence>
<feature type="compositionally biased region" description="Acidic residues" evidence="1">
    <location>
        <begin position="64"/>
        <end position="84"/>
    </location>
</feature>
<proteinExistence type="predicted"/>
<feature type="compositionally biased region" description="Basic and acidic residues" evidence="1">
    <location>
        <begin position="184"/>
        <end position="199"/>
    </location>
</feature>